<dbReference type="EMBL" id="DWWV01000076">
    <property type="protein sequence ID" value="HJC10396.1"/>
    <property type="molecule type" value="Genomic_DNA"/>
</dbReference>
<dbReference type="Proteomes" id="UP000823893">
    <property type="component" value="Unassembled WGS sequence"/>
</dbReference>
<gene>
    <name evidence="2" type="ORF">H9935_06220</name>
</gene>
<reference evidence="2" key="2">
    <citation type="submission" date="2021-04" db="EMBL/GenBank/DDBJ databases">
        <authorList>
            <person name="Gilroy R."/>
        </authorList>
    </citation>
    <scope>NUCLEOTIDE SEQUENCE</scope>
    <source>
        <strain evidence="2">ChiSxjej6B18-287</strain>
    </source>
</reference>
<dbReference type="InterPro" id="IPR046092">
    <property type="entry name" value="DUF6110"/>
</dbReference>
<organism evidence="2 3">
    <name type="scientific">Candidatus Blautia merdigallinarum</name>
    <dbReference type="NCBI Taxonomy" id="2838495"/>
    <lineage>
        <taxon>Bacteria</taxon>
        <taxon>Bacillati</taxon>
        <taxon>Bacillota</taxon>
        <taxon>Clostridia</taxon>
        <taxon>Lachnospirales</taxon>
        <taxon>Lachnospiraceae</taxon>
        <taxon>Blautia</taxon>
    </lineage>
</organism>
<evidence type="ECO:0000313" key="2">
    <source>
        <dbReference type="EMBL" id="HJC10396.1"/>
    </source>
</evidence>
<name>A0A9D2SKG9_9FIRM</name>
<protein>
    <recommendedName>
        <fullName evidence="4">DUF1490 domain-containing protein</fullName>
    </recommendedName>
</protein>
<feature type="compositionally biased region" description="Basic and acidic residues" evidence="1">
    <location>
        <begin position="68"/>
        <end position="78"/>
    </location>
</feature>
<sequence length="94" mass="10345">MISVDLMKKAALFAGGVLFGTAGVKILSSKDAKKAYVQATAAVLRAKDCVMDTVTTVQENAEDVLAEAKEVNEKRQEEEVYEEETKEQEDEKCE</sequence>
<evidence type="ECO:0000313" key="3">
    <source>
        <dbReference type="Proteomes" id="UP000823893"/>
    </source>
</evidence>
<accession>A0A9D2SKG9</accession>
<evidence type="ECO:0000256" key="1">
    <source>
        <dbReference type="SAM" id="MobiDB-lite"/>
    </source>
</evidence>
<evidence type="ECO:0008006" key="4">
    <source>
        <dbReference type="Google" id="ProtNLM"/>
    </source>
</evidence>
<dbReference type="AlphaFoldDB" id="A0A9D2SKG9"/>
<comment type="caution">
    <text evidence="2">The sequence shown here is derived from an EMBL/GenBank/DDBJ whole genome shotgun (WGS) entry which is preliminary data.</text>
</comment>
<feature type="compositionally biased region" description="Acidic residues" evidence="1">
    <location>
        <begin position="79"/>
        <end position="94"/>
    </location>
</feature>
<proteinExistence type="predicted"/>
<dbReference type="Pfam" id="PF19605">
    <property type="entry name" value="DUF6110"/>
    <property type="match status" value="1"/>
</dbReference>
<feature type="region of interest" description="Disordered" evidence="1">
    <location>
        <begin position="68"/>
        <end position="94"/>
    </location>
</feature>
<reference evidence="2" key="1">
    <citation type="journal article" date="2021" name="PeerJ">
        <title>Extensive microbial diversity within the chicken gut microbiome revealed by metagenomics and culture.</title>
        <authorList>
            <person name="Gilroy R."/>
            <person name="Ravi A."/>
            <person name="Getino M."/>
            <person name="Pursley I."/>
            <person name="Horton D.L."/>
            <person name="Alikhan N.F."/>
            <person name="Baker D."/>
            <person name="Gharbi K."/>
            <person name="Hall N."/>
            <person name="Watson M."/>
            <person name="Adriaenssens E.M."/>
            <person name="Foster-Nyarko E."/>
            <person name="Jarju S."/>
            <person name="Secka A."/>
            <person name="Antonio M."/>
            <person name="Oren A."/>
            <person name="Chaudhuri R.R."/>
            <person name="La Ragione R."/>
            <person name="Hildebrand F."/>
            <person name="Pallen M.J."/>
        </authorList>
    </citation>
    <scope>NUCLEOTIDE SEQUENCE</scope>
    <source>
        <strain evidence="2">ChiSxjej6B18-287</strain>
    </source>
</reference>